<evidence type="ECO:0000313" key="2">
    <source>
        <dbReference type="EMBL" id="AHG86742.1"/>
    </source>
</evidence>
<dbReference type="Pfam" id="PF18765">
    <property type="entry name" value="Polbeta"/>
    <property type="match status" value="1"/>
</dbReference>
<proteinExistence type="predicted"/>
<dbReference type="SUPFAM" id="SSF81593">
    <property type="entry name" value="Nucleotidyltransferase substrate binding subunit/domain"/>
    <property type="match status" value="1"/>
</dbReference>
<dbReference type="PATRIC" id="fig|1263832.3.peg.1506"/>
<dbReference type="CDD" id="cd05403">
    <property type="entry name" value="NT_KNTase_like"/>
    <property type="match status" value="1"/>
</dbReference>
<protein>
    <submittedName>
        <fullName evidence="2">HI0074 family nucleotidyltransferase substrate binding protein</fullName>
    </submittedName>
</protein>
<gene>
    <name evidence="2" type="ORF">F544_15140</name>
</gene>
<organism evidence="2 3">
    <name type="scientific">Bibersteinia trehalosi USDA-ARS-USMARC-190</name>
    <dbReference type="NCBI Taxonomy" id="1263832"/>
    <lineage>
        <taxon>Bacteria</taxon>
        <taxon>Pseudomonadati</taxon>
        <taxon>Pseudomonadota</taxon>
        <taxon>Gammaproteobacteria</taxon>
        <taxon>Pasteurellales</taxon>
        <taxon>Pasteurellaceae</taxon>
        <taxon>Bibersteinia</taxon>
    </lineage>
</organism>
<dbReference type="AlphaFoldDB" id="W0R8H9"/>
<dbReference type="SUPFAM" id="SSF81301">
    <property type="entry name" value="Nucleotidyltransferase"/>
    <property type="match status" value="1"/>
</dbReference>
<dbReference type="InterPro" id="IPR041633">
    <property type="entry name" value="Polbeta"/>
</dbReference>
<sequence length="217" mass="25318">MNPPDISPLQNAVNRLQEGLARYEKDISDDQIRDGLIQRFEFTYELSHKMLKRYLEWTLPNPAELDEMTFQQLIRTGNEQNLLKGNWDMWRKYRDMRSRTSHTYDEQTALLVVAGIPEFLDEAQFLLQQHIPSREVWAFGSRVKGTHKPFSDLDLAIIGNQPLSLDEHAILAEAFDDAPLNFKTDILDWAITSEPFRQIVQQKYVVLQKPNAESDKQ</sequence>
<dbReference type="GO" id="GO:0016740">
    <property type="term" value="F:transferase activity"/>
    <property type="evidence" value="ECO:0007669"/>
    <property type="project" value="UniProtKB-KW"/>
</dbReference>
<dbReference type="Pfam" id="PF08780">
    <property type="entry name" value="NTase_sub_bind"/>
    <property type="match status" value="1"/>
</dbReference>
<dbReference type="Proteomes" id="UP000019086">
    <property type="component" value="Chromosome"/>
</dbReference>
<dbReference type="NCBIfam" id="TIGR01987">
    <property type="entry name" value="HI0074"/>
    <property type="match status" value="1"/>
</dbReference>
<dbReference type="EMBL" id="CP006956">
    <property type="protein sequence ID" value="AHG86742.1"/>
    <property type="molecule type" value="Genomic_DNA"/>
</dbReference>
<name>W0R8H9_BIBTR</name>
<dbReference type="InterPro" id="IPR010235">
    <property type="entry name" value="HepT"/>
</dbReference>
<feature type="domain" description="Polymerase beta nucleotidyltransferase" evidence="1">
    <location>
        <begin position="132"/>
        <end position="207"/>
    </location>
</feature>
<reference evidence="2 3" key="1">
    <citation type="submission" date="2013-12" db="EMBL/GenBank/DDBJ databases">
        <title>Annotation of the Bibersteinia trehalosi USDA-ARS-USMARC-190 complete genome.</title>
        <authorList>
            <person name="Harhay G.P."/>
            <person name="McVey S."/>
            <person name="Clawson M.L."/>
            <person name="Bono J."/>
            <person name="Heaton M.P."/>
            <person name="Chitko-Mckown C.G."/>
            <person name="Harhay D.M."/>
            <person name="Smith T.P.L."/>
        </authorList>
    </citation>
    <scope>NUCLEOTIDE SEQUENCE [LARGE SCALE GENOMIC DNA]</scope>
    <source>
        <strain evidence="2 3">USDA-ARS-USMARC-190</strain>
    </source>
</reference>
<dbReference type="KEGG" id="btra:F544_15140"/>
<dbReference type="Gene3D" id="1.20.120.330">
    <property type="entry name" value="Nucleotidyltransferases domain 2"/>
    <property type="match status" value="1"/>
</dbReference>
<accession>W0R8H9</accession>
<dbReference type="HOGENOM" id="CLU_1174154_0_0_6"/>
<evidence type="ECO:0000313" key="3">
    <source>
        <dbReference type="Proteomes" id="UP000019086"/>
    </source>
</evidence>
<keyword evidence="2" id="KW-0808">Transferase</keyword>
<dbReference type="InterPro" id="IPR043519">
    <property type="entry name" value="NT_sf"/>
</dbReference>
<evidence type="ECO:0000259" key="1">
    <source>
        <dbReference type="Pfam" id="PF18765"/>
    </source>
</evidence>